<protein>
    <submittedName>
        <fullName evidence="6">ANK_REP_REGION domain-containing protein</fullName>
    </submittedName>
</protein>
<dbReference type="EMBL" id="UZAG01021613">
    <property type="protein sequence ID" value="VDO51075.1"/>
    <property type="molecule type" value="Genomic_DNA"/>
</dbReference>
<dbReference type="SMART" id="SM00248">
    <property type="entry name" value="ANK"/>
    <property type="match status" value="4"/>
</dbReference>
<dbReference type="Pfam" id="PF12796">
    <property type="entry name" value="Ank_2"/>
    <property type="match status" value="2"/>
</dbReference>
<dbReference type="InterPro" id="IPR036770">
    <property type="entry name" value="Ankyrin_rpt-contain_sf"/>
</dbReference>
<feature type="repeat" description="ANK" evidence="3">
    <location>
        <begin position="140"/>
        <end position="172"/>
    </location>
</feature>
<evidence type="ECO:0000256" key="3">
    <source>
        <dbReference type="PROSITE-ProRule" id="PRU00023"/>
    </source>
</evidence>
<reference evidence="6" key="1">
    <citation type="submission" date="2017-02" db="UniProtKB">
        <authorList>
            <consortium name="WormBaseParasite"/>
        </authorList>
    </citation>
    <scope>IDENTIFICATION</scope>
</reference>
<dbReference type="InterPro" id="IPR050889">
    <property type="entry name" value="Dendritic_Spine_Reg/Scaffold"/>
</dbReference>
<dbReference type="InterPro" id="IPR002110">
    <property type="entry name" value="Ankyrin_rpt"/>
</dbReference>
<keyword evidence="1" id="KW-0677">Repeat</keyword>
<name>A0A0R3R9U9_9BILA</name>
<dbReference type="SUPFAM" id="SSF48403">
    <property type="entry name" value="Ankyrin repeat"/>
    <property type="match status" value="1"/>
</dbReference>
<dbReference type="PANTHER" id="PTHR24166">
    <property type="entry name" value="ROLLING PEBBLES, ISOFORM B"/>
    <property type="match status" value="1"/>
</dbReference>
<feature type="repeat" description="ANK" evidence="3">
    <location>
        <begin position="107"/>
        <end position="139"/>
    </location>
</feature>
<accession>A0A0R3R9U9</accession>
<evidence type="ECO:0000256" key="2">
    <source>
        <dbReference type="ARBA" id="ARBA00023043"/>
    </source>
</evidence>
<reference evidence="4 5" key="2">
    <citation type="submission" date="2018-11" db="EMBL/GenBank/DDBJ databases">
        <authorList>
            <consortium name="Pathogen Informatics"/>
        </authorList>
    </citation>
    <scope>NUCLEOTIDE SEQUENCE [LARGE SCALE GENOMIC DNA]</scope>
</reference>
<dbReference type="Proteomes" id="UP000280834">
    <property type="component" value="Unassembled WGS sequence"/>
</dbReference>
<dbReference type="WBParaSite" id="BTMF_0001681201-mRNA-1">
    <property type="protein sequence ID" value="BTMF_0001681201-mRNA-1"/>
    <property type="gene ID" value="BTMF_0001681201"/>
</dbReference>
<evidence type="ECO:0000313" key="4">
    <source>
        <dbReference type="EMBL" id="VDO51075.1"/>
    </source>
</evidence>
<evidence type="ECO:0000256" key="1">
    <source>
        <dbReference type="ARBA" id="ARBA00022737"/>
    </source>
</evidence>
<keyword evidence="2 3" id="KW-0040">ANK repeat</keyword>
<gene>
    <name evidence="4" type="ORF">BTMF_LOCUS14785</name>
</gene>
<dbReference type="STRING" id="42155.A0A0R3R9U9"/>
<dbReference type="PROSITE" id="PS50297">
    <property type="entry name" value="ANK_REP_REGION"/>
    <property type="match status" value="2"/>
</dbReference>
<dbReference type="AlphaFoldDB" id="A0A0R3R9U9"/>
<proteinExistence type="predicted"/>
<dbReference type="PROSITE" id="PS50088">
    <property type="entry name" value="ANK_REPEAT"/>
    <property type="match status" value="3"/>
</dbReference>
<keyword evidence="5" id="KW-1185">Reference proteome</keyword>
<sequence length="283" mass="31750">MLLNQGVQVDATSTTMSVIPLHLAAQQGHIAVVGMLLSRSTQQQHAKDWRGRTSLHLAAMNGHYEMVSLLIAQGSNINVMDQVHFKFIGLFSLNELKFFFIIPNLLNGWTGMHYATQAGHLNVIKLFVKSSADAQAETKEGKVPLCFAAAHNHVDCLRYLLKQNHDTHALMDDRKFIFDLMVCGKANDNEPLKEFILQSPAPIDTAVKLSALYHEMSEKEKERAKDLLNVSQFAEDMAVELLGITASEYNPALLLKAKDNRGRPLLDVLIENEQVNIYLKMKR</sequence>
<dbReference type="PANTHER" id="PTHR24166:SF48">
    <property type="entry name" value="PROTEIN VAPYRIN"/>
    <property type="match status" value="1"/>
</dbReference>
<dbReference type="Gene3D" id="1.25.40.20">
    <property type="entry name" value="Ankyrin repeat-containing domain"/>
    <property type="match status" value="2"/>
</dbReference>
<dbReference type="PRINTS" id="PR01415">
    <property type="entry name" value="ANKYRIN"/>
</dbReference>
<organism evidence="6">
    <name type="scientific">Brugia timori</name>
    <dbReference type="NCBI Taxonomy" id="42155"/>
    <lineage>
        <taxon>Eukaryota</taxon>
        <taxon>Metazoa</taxon>
        <taxon>Ecdysozoa</taxon>
        <taxon>Nematoda</taxon>
        <taxon>Chromadorea</taxon>
        <taxon>Rhabditida</taxon>
        <taxon>Spirurina</taxon>
        <taxon>Spiruromorpha</taxon>
        <taxon>Filarioidea</taxon>
        <taxon>Onchocercidae</taxon>
        <taxon>Brugia</taxon>
    </lineage>
</organism>
<evidence type="ECO:0000313" key="6">
    <source>
        <dbReference type="WBParaSite" id="BTMF_0001681201-mRNA-1"/>
    </source>
</evidence>
<feature type="repeat" description="ANK" evidence="3">
    <location>
        <begin position="50"/>
        <end position="82"/>
    </location>
</feature>
<evidence type="ECO:0000313" key="5">
    <source>
        <dbReference type="Proteomes" id="UP000280834"/>
    </source>
</evidence>